<evidence type="ECO:0000256" key="1">
    <source>
        <dbReference type="ARBA" id="ARBA00009232"/>
    </source>
</evidence>
<dbReference type="CDD" id="cd00540">
    <property type="entry name" value="AAG"/>
    <property type="match status" value="1"/>
</dbReference>
<dbReference type="Gene3D" id="3.10.300.10">
    <property type="entry name" value="Methylpurine-DNA glycosylase (MPG)"/>
    <property type="match status" value="1"/>
</dbReference>
<evidence type="ECO:0000256" key="4">
    <source>
        <dbReference type="ARBA" id="ARBA00023204"/>
    </source>
</evidence>
<comment type="similarity">
    <text evidence="1 5">Belongs to the DNA glycosylase MPG family.</text>
</comment>
<evidence type="ECO:0000256" key="2">
    <source>
        <dbReference type="ARBA" id="ARBA00022763"/>
    </source>
</evidence>
<dbReference type="RefSeq" id="WP_057905184.1">
    <property type="nucleotide sequence ID" value="NZ_AZDA01000093.1"/>
</dbReference>
<keyword evidence="2 5" id="KW-0227">DNA damage</keyword>
<dbReference type="OrthoDB" id="9794313at2"/>
<name>A0A0R1GJM6_9LACO</name>
<evidence type="ECO:0000313" key="7">
    <source>
        <dbReference type="Proteomes" id="UP000051461"/>
    </source>
</evidence>
<sequence length="225" mass="24767">MATSQTALKQFLARDTVTVARDLLGCQLRYQTAQGVLAGYIVETEAYLGQQDQAAHAYAGRRTKSNQALYAAAGTIYIYSIYGQFLLNVITQAVNVPQGVLIRGLEPCFGQNIMAAHRGLTATTPQLTNGPGKLMQALGIQDLTLNETLYNTGTLSLDCQQRRWPQRIATSGRIGVPHKAKWTTAPLRFYVAGNAYVSKIAKRDCQSNQGWRQDDMKNEGQYGMD</sequence>
<dbReference type="Proteomes" id="UP000051461">
    <property type="component" value="Unassembled WGS sequence"/>
</dbReference>
<evidence type="ECO:0000256" key="5">
    <source>
        <dbReference type="HAMAP-Rule" id="MF_00527"/>
    </source>
</evidence>
<dbReference type="GO" id="GO:0003905">
    <property type="term" value="F:alkylbase DNA N-glycosylase activity"/>
    <property type="evidence" value="ECO:0007669"/>
    <property type="project" value="InterPro"/>
</dbReference>
<comment type="caution">
    <text evidence="6">The sequence shown here is derived from an EMBL/GenBank/DDBJ whole genome shotgun (WGS) entry which is preliminary data.</text>
</comment>
<evidence type="ECO:0000313" key="6">
    <source>
        <dbReference type="EMBL" id="KRK34203.1"/>
    </source>
</evidence>
<keyword evidence="4 5" id="KW-0234">DNA repair</keyword>
<dbReference type="FunFam" id="3.10.300.10:FF:000001">
    <property type="entry name" value="Putative 3-methyladenine DNA glycosylase"/>
    <property type="match status" value="1"/>
</dbReference>
<dbReference type="HAMAP" id="MF_00527">
    <property type="entry name" value="3MGH"/>
    <property type="match status" value="1"/>
</dbReference>
<keyword evidence="7" id="KW-1185">Reference proteome</keyword>
<dbReference type="PANTHER" id="PTHR10429:SF0">
    <property type="entry name" value="DNA-3-METHYLADENINE GLYCOSYLASE"/>
    <property type="match status" value="1"/>
</dbReference>
<dbReference type="EMBL" id="AZDA01000093">
    <property type="protein sequence ID" value="KRK34203.1"/>
    <property type="molecule type" value="Genomic_DNA"/>
</dbReference>
<dbReference type="EC" id="3.2.2.-" evidence="5"/>
<dbReference type="SUPFAM" id="SSF50486">
    <property type="entry name" value="FMT C-terminal domain-like"/>
    <property type="match status" value="1"/>
</dbReference>
<dbReference type="InterPro" id="IPR036995">
    <property type="entry name" value="MPG_sf"/>
</dbReference>
<organism evidence="6 7">
    <name type="scientific">Loigolactobacillus bifermentans DSM 20003</name>
    <dbReference type="NCBI Taxonomy" id="1423726"/>
    <lineage>
        <taxon>Bacteria</taxon>
        <taxon>Bacillati</taxon>
        <taxon>Bacillota</taxon>
        <taxon>Bacilli</taxon>
        <taxon>Lactobacillales</taxon>
        <taxon>Lactobacillaceae</taxon>
        <taxon>Loigolactobacillus</taxon>
    </lineage>
</organism>
<protein>
    <recommendedName>
        <fullName evidence="5">Putative 3-methyladenine DNA glycosylase</fullName>
        <ecNumber evidence="5">3.2.2.-</ecNumber>
    </recommendedName>
</protein>
<dbReference type="NCBIfam" id="TIGR00567">
    <property type="entry name" value="3mg"/>
    <property type="match status" value="1"/>
</dbReference>
<dbReference type="PATRIC" id="fig|1423726.3.peg.790"/>
<dbReference type="PANTHER" id="PTHR10429">
    <property type="entry name" value="DNA-3-METHYLADENINE GLYCOSYLASE"/>
    <property type="match status" value="1"/>
</dbReference>
<dbReference type="InterPro" id="IPR011034">
    <property type="entry name" value="Formyl_transferase-like_C_sf"/>
</dbReference>
<dbReference type="Pfam" id="PF02245">
    <property type="entry name" value="Pur_DNA_glyco"/>
    <property type="match status" value="1"/>
</dbReference>
<reference evidence="6 7" key="1">
    <citation type="journal article" date="2015" name="Genome Announc.">
        <title>Expanding the biotechnology potential of lactobacilli through comparative genomics of 213 strains and associated genera.</title>
        <authorList>
            <person name="Sun Z."/>
            <person name="Harris H.M."/>
            <person name="McCann A."/>
            <person name="Guo C."/>
            <person name="Argimon S."/>
            <person name="Zhang W."/>
            <person name="Yang X."/>
            <person name="Jeffery I.B."/>
            <person name="Cooney J.C."/>
            <person name="Kagawa T.F."/>
            <person name="Liu W."/>
            <person name="Song Y."/>
            <person name="Salvetti E."/>
            <person name="Wrobel A."/>
            <person name="Rasinkangas P."/>
            <person name="Parkhill J."/>
            <person name="Rea M.C."/>
            <person name="O'Sullivan O."/>
            <person name="Ritari J."/>
            <person name="Douillard F.P."/>
            <person name="Paul Ross R."/>
            <person name="Yang R."/>
            <person name="Briner A.E."/>
            <person name="Felis G.E."/>
            <person name="de Vos W.M."/>
            <person name="Barrangou R."/>
            <person name="Klaenhammer T.R."/>
            <person name="Caufield P.W."/>
            <person name="Cui Y."/>
            <person name="Zhang H."/>
            <person name="O'Toole P.W."/>
        </authorList>
    </citation>
    <scope>NUCLEOTIDE SEQUENCE [LARGE SCALE GENOMIC DNA]</scope>
    <source>
        <strain evidence="6 7">DSM 20003</strain>
    </source>
</reference>
<dbReference type="GO" id="GO:0006284">
    <property type="term" value="P:base-excision repair"/>
    <property type="evidence" value="ECO:0007669"/>
    <property type="project" value="InterPro"/>
</dbReference>
<proteinExistence type="inferred from homology"/>
<evidence type="ECO:0000256" key="3">
    <source>
        <dbReference type="ARBA" id="ARBA00022801"/>
    </source>
</evidence>
<gene>
    <name evidence="6" type="ORF">FC07_GL000768</name>
</gene>
<dbReference type="STRING" id="1423726.FC07_GL000768"/>
<dbReference type="GO" id="GO:0003677">
    <property type="term" value="F:DNA binding"/>
    <property type="evidence" value="ECO:0007669"/>
    <property type="project" value="InterPro"/>
</dbReference>
<dbReference type="AlphaFoldDB" id="A0A0R1GJM6"/>
<keyword evidence="3 5" id="KW-0378">Hydrolase</keyword>
<accession>A0A0R1GJM6</accession>
<dbReference type="InterPro" id="IPR003180">
    <property type="entry name" value="MPG"/>
</dbReference>